<comment type="subcellular location">
    <subcellularLocation>
        <location evidence="1">Cell membrane</location>
        <topology evidence="1">Single-pass type I membrane protein</topology>
    </subcellularLocation>
</comment>
<comment type="caution">
    <text evidence="8">The sequence shown here is derived from an EMBL/GenBank/DDBJ whole genome shotgun (WGS) entry which is preliminary data.</text>
</comment>
<dbReference type="InterPro" id="IPR032052">
    <property type="entry name" value="Ig_4"/>
</dbReference>
<name>A0A5A9MVI4_9TELE</name>
<dbReference type="InterPro" id="IPR015484">
    <property type="entry name" value="CD3_esu/gsu/dsu"/>
</dbReference>
<evidence type="ECO:0000256" key="4">
    <source>
        <dbReference type="SAM" id="MobiDB-lite"/>
    </source>
</evidence>
<dbReference type="InterPro" id="IPR013783">
    <property type="entry name" value="Ig-like_fold"/>
</dbReference>
<evidence type="ECO:0000259" key="7">
    <source>
        <dbReference type="Pfam" id="PF16680"/>
    </source>
</evidence>
<evidence type="ECO:0000313" key="8">
    <source>
        <dbReference type="EMBL" id="KAA0701620.1"/>
    </source>
</evidence>
<sequence>MNLLILMLLLLTVAAEVHSEGEDLAPVEIGDAFVLLVCPLKSDSVKWVHGTKEITGNQSSTYKIMAEDGTAKGFYSCESNKKKHYFFIKARVCENCFELSGLTAAGVIFGDLLFTGGVILIVYIWTQRKKDPVSNAPRPPNPDYEALNPKTQNRDVYAGIK</sequence>
<evidence type="ECO:0000256" key="6">
    <source>
        <dbReference type="SAM" id="SignalP"/>
    </source>
</evidence>
<keyword evidence="2" id="KW-1003">Cell membrane</keyword>
<keyword evidence="3 6" id="KW-0732">Signal</keyword>
<feature type="chain" id="PRO_5022750743" description="CD3 gamma/delta subunit Ig-like domain-containing protein" evidence="6">
    <location>
        <begin position="20"/>
        <end position="161"/>
    </location>
</feature>
<dbReference type="GO" id="GO:0007166">
    <property type="term" value="P:cell surface receptor signaling pathway"/>
    <property type="evidence" value="ECO:0007669"/>
    <property type="project" value="TreeGrafter"/>
</dbReference>
<dbReference type="Proteomes" id="UP000324632">
    <property type="component" value="Chromosome 25"/>
</dbReference>
<feature type="transmembrane region" description="Helical" evidence="5">
    <location>
        <begin position="104"/>
        <end position="125"/>
    </location>
</feature>
<keyword evidence="9" id="KW-1185">Reference proteome</keyword>
<dbReference type="PANTHER" id="PTHR10570:SF9">
    <property type="entry name" value="T-CELL SURFACE GLYCOPROTEIN CD3 EPSILON CHAIN"/>
    <property type="match status" value="1"/>
</dbReference>
<keyword evidence="5" id="KW-1133">Transmembrane helix</keyword>
<evidence type="ECO:0000256" key="5">
    <source>
        <dbReference type="SAM" id="Phobius"/>
    </source>
</evidence>
<dbReference type="AlphaFoldDB" id="A0A5A9MVI4"/>
<accession>A0A5A9MVI4</accession>
<reference evidence="8 9" key="1">
    <citation type="journal article" date="2019" name="Mol. Ecol. Resour.">
        <title>Chromosome-level genome assembly of Triplophysa tibetana, a fish adapted to the harsh high-altitude environment of the Tibetan Plateau.</title>
        <authorList>
            <person name="Yang X."/>
            <person name="Liu H."/>
            <person name="Ma Z."/>
            <person name="Zou Y."/>
            <person name="Zou M."/>
            <person name="Mao Y."/>
            <person name="Li X."/>
            <person name="Wang H."/>
            <person name="Chen T."/>
            <person name="Wang W."/>
            <person name="Yang R."/>
        </authorList>
    </citation>
    <scope>NUCLEOTIDE SEQUENCE [LARGE SCALE GENOMIC DNA]</scope>
    <source>
        <strain evidence="8">TTIB1903HZAU</strain>
        <tissue evidence="8">Muscle</tissue>
    </source>
</reference>
<dbReference type="EMBL" id="SOYY01000025">
    <property type="protein sequence ID" value="KAA0701620.1"/>
    <property type="molecule type" value="Genomic_DNA"/>
</dbReference>
<dbReference type="GO" id="GO:0004888">
    <property type="term" value="F:transmembrane signaling receptor activity"/>
    <property type="evidence" value="ECO:0007669"/>
    <property type="project" value="TreeGrafter"/>
</dbReference>
<proteinExistence type="predicted"/>
<evidence type="ECO:0000313" key="9">
    <source>
        <dbReference type="Proteomes" id="UP000324632"/>
    </source>
</evidence>
<keyword evidence="5" id="KW-0472">Membrane</keyword>
<feature type="region of interest" description="Disordered" evidence="4">
    <location>
        <begin position="131"/>
        <end position="161"/>
    </location>
</feature>
<dbReference type="Gene3D" id="2.60.40.10">
    <property type="entry name" value="Immunoglobulins"/>
    <property type="match status" value="1"/>
</dbReference>
<dbReference type="GO" id="GO:0045059">
    <property type="term" value="P:positive thymic T cell selection"/>
    <property type="evidence" value="ECO:0007669"/>
    <property type="project" value="TreeGrafter"/>
</dbReference>
<gene>
    <name evidence="8" type="ORF">E1301_Tti024183</name>
</gene>
<dbReference type="GO" id="GO:0042105">
    <property type="term" value="C:alpha-beta T cell receptor complex"/>
    <property type="evidence" value="ECO:0007669"/>
    <property type="project" value="TreeGrafter"/>
</dbReference>
<feature type="signal peptide" evidence="6">
    <location>
        <begin position="1"/>
        <end position="19"/>
    </location>
</feature>
<organism evidence="8 9">
    <name type="scientific">Triplophysa tibetana</name>
    <dbReference type="NCBI Taxonomy" id="1572043"/>
    <lineage>
        <taxon>Eukaryota</taxon>
        <taxon>Metazoa</taxon>
        <taxon>Chordata</taxon>
        <taxon>Craniata</taxon>
        <taxon>Vertebrata</taxon>
        <taxon>Euteleostomi</taxon>
        <taxon>Actinopterygii</taxon>
        <taxon>Neopterygii</taxon>
        <taxon>Teleostei</taxon>
        <taxon>Ostariophysi</taxon>
        <taxon>Cypriniformes</taxon>
        <taxon>Nemacheilidae</taxon>
        <taxon>Triplophysa</taxon>
    </lineage>
</organism>
<dbReference type="Pfam" id="PF16680">
    <property type="entry name" value="Ig_4"/>
    <property type="match status" value="1"/>
</dbReference>
<keyword evidence="5" id="KW-0812">Transmembrane</keyword>
<dbReference type="PANTHER" id="PTHR10570">
    <property type="entry name" value="T-CELL SURFACE GLYCOPROTEIN CD3 GAMMA CHAIN / DELTA CHAIN"/>
    <property type="match status" value="1"/>
</dbReference>
<feature type="domain" description="CD3 gamma/delta subunit Ig-like" evidence="7">
    <location>
        <begin position="34"/>
        <end position="99"/>
    </location>
</feature>
<evidence type="ECO:0000256" key="2">
    <source>
        <dbReference type="ARBA" id="ARBA00022475"/>
    </source>
</evidence>
<protein>
    <recommendedName>
        <fullName evidence="7">CD3 gamma/delta subunit Ig-like domain-containing protein</fullName>
    </recommendedName>
</protein>
<dbReference type="GO" id="GO:0009897">
    <property type="term" value="C:external side of plasma membrane"/>
    <property type="evidence" value="ECO:0007669"/>
    <property type="project" value="TreeGrafter"/>
</dbReference>
<evidence type="ECO:0000256" key="1">
    <source>
        <dbReference type="ARBA" id="ARBA00004251"/>
    </source>
</evidence>
<evidence type="ECO:0000256" key="3">
    <source>
        <dbReference type="ARBA" id="ARBA00022729"/>
    </source>
</evidence>